<evidence type="ECO:0000256" key="1">
    <source>
        <dbReference type="SAM" id="Phobius"/>
    </source>
</evidence>
<dbReference type="Proteomes" id="UP000631114">
    <property type="component" value="Unassembled WGS sequence"/>
</dbReference>
<keyword evidence="1" id="KW-0812">Transmembrane</keyword>
<name>A0A835MBI1_9MAGN</name>
<organism evidence="2 3">
    <name type="scientific">Coptis chinensis</name>
    <dbReference type="NCBI Taxonomy" id="261450"/>
    <lineage>
        <taxon>Eukaryota</taxon>
        <taxon>Viridiplantae</taxon>
        <taxon>Streptophyta</taxon>
        <taxon>Embryophyta</taxon>
        <taxon>Tracheophyta</taxon>
        <taxon>Spermatophyta</taxon>
        <taxon>Magnoliopsida</taxon>
        <taxon>Ranunculales</taxon>
        <taxon>Ranunculaceae</taxon>
        <taxon>Coptidoideae</taxon>
        <taxon>Coptis</taxon>
    </lineage>
</organism>
<feature type="transmembrane region" description="Helical" evidence="1">
    <location>
        <begin position="20"/>
        <end position="37"/>
    </location>
</feature>
<keyword evidence="1" id="KW-1133">Transmembrane helix</keyword>
<gene>
    <name evidence="2" type="ORF">IFM89_034434</name>
</gene>
<dbReference type="EMBL" id="JADFTS010000001">
    <property type="protein sequence ID" value="KAF9626500.1"/>
    <property type="molecule type" value="Genomic_DNA"/>
</dbReference>
<sequence>MCSLNEFQESSQRFLRADNYITILILLIVEVIDRLWWRALMQDEKAKAS</sequence>
<evidence type="ECO:0000313" key="3">
    <source>
        <dbReference type="Proteomes" id="UP000631114"/>
    </source>
</evidence>
<keyword evidence="3" id="KW-1185">Reference proteome</keyword>
<protein>
    <submittedName>
        <fullName evidence="2">Uncharacterized protein</fullName>
    </submittedName>
</protein>
<proteinExistence type="predicted"/>
<dbReference type="AlphaFoldDB" id="A0A835MBI1"/>
<comment type="caution">
    <text evidence="2">The sequence shown here is derived from an EMBL/GenBank/DDBJ whole genome shotgun (WGS) entry which is preliminary data.</text>
</comment>
<keyword evidence="1" id="KW-0472">Membrane</keyword>
<accession>A0A835MBI1</accession>
<reference evidence="2 3" key="1">
    <citation type="submission" date="2020-10" db="EMBL/GenBank/DDBJ databases">
        <title>The Coptis chinensis genome and diversification of protoberbering-type alkaloids.</title>
        <authorList>
            <person name="Wang B."/>
            <person name="Shu S."/>
            <person name="Song C."/>
            <person name="Liu Y."/>
        </authorList>
    </citation>
    <scope>NUCLEOTIDE SEQUENCE [LARGE SCALE GENOMIC DNA]</scope>
    <source>
        <strain evidence="2">HL-2020</strain>
        <tissue evidence="2">Leaf</tissue>
    </source>
</reference>
<evidence type="ECO:0000313" key="2">
    <source>
        <dbReference type="EMBL" id="KAF9626500.1"/>
    </source>
</evidence>